<dbReference type="eggNOG" id="ENOG5030B9W">
    <property type="taxonomic scope" value="Bacteria"/>
</dbReference>
<comment type="caution">
    <text evidence="1">The sequence shown here is derived from an EMBL/GenBank/DDBJ whole genome shotgun (WGS) entry which is preliminary data.</text>
</comment>
<gene>
    <name evidence="1" type="ORF">D779_3292</name>
</gene>
<accession>W9V3G7</accession>
<reference evidence="1 2" key="1">
    <citation type="submission" date="2012-11" db="EMBL/GenBank/DDBJ databases">
        <title>Genome assembly of Thiorhodococcus sp. AK35.</title>
        <authorList>
            <person name="Nupur N."/>
            <person name="Khatri I."/>
            <person name="Subramanian S."/>
            <person name="Pinnaka A."/>
        </authorList>
    </citation>
    <scope>NUCLEOTIDE SEQUENCE [LARGE SCALE GENOMIC DNA]</scope>
    <source>
        <strain evidence="1 2">AK35</strain>
    </source>
</reference>
<protein>
    <submittedName>
        <fullName evidence="1">Uncharacterized protein</fullName>
    </submittedName>
</protein>
<dbReference type="EMBL" id="AONC01000056">
    <property type="protein sequence ID" value="EXJ13849.1"/>
    <property type="molecule type" value="Genomic_DNA"/>
</dbReference>
<dbReference type="Proteomes" id="UP000019460">
    <property type="component" value="Unassembled WGS sequence"/>
</dbReference>
<name>W9V3G7_9GAMM</name>
<evidence type="ECO:0000313" key="2">
    <source>
        <dbReference type="Proteomes" id="UP000019460"/>
    </source>
</evidence>
<dbReference type="OrthoDB" id="5796917at2"/>
<keyword evidence="2" id="KW-1185">Reference proteome</keyword>
<evidence type="ECO:0000313" key="1">
    <source>
        <dbReference type="EMBL" id="EXJ13849.1"/>
    </source>
</evidence>
<organism evidence="1 2">
    <name type="scientific">Imhoffiella purpurea</name>
    <dbReference type="NCBI Taxonomy" id="1249627"/>
    <lineage>
        <taxon>Bacteria</taxon>
        <taxon>Pseudomonadati</taxon>
        <taxon>Pseudomonadota</taxon>
        <taxon>Gammaproteobacteria</taxon>
        <taxon>Chromatiales</taxon>
        <taxon>Chromatiaceae</taxon>
        <taxon>Imhoffiella</taxon>
    </lineage>
</organism>
<proteinExistence type="predicted"/>
<dbReference type="AlphaFoldDB" id="W9V3G7"/>
<sequence length="200" mass="22566">MDMAMHFDRPDVVSSSHTGRLILTASDPHVSPHVPLLIEALAEVGFIGERLSDAGGDAFRTGPMFLSLVAFTGCAVQIRSNPDGRGAFCHVRVSSSFRHPHLLHGRNTRAPRCRECRHRLVDWRERLGHWATHPHAGVTCPNCRETRPPWLWDWKQQGGFGRFFVQVEEIFPGEATPTHTLIDVLTRASGTGWRHFYVQE</sequence>